<organism evidence="4 5">
    <name type="scientific">Polarella glacialis</name>
    <name type="common">Dinoflagellate</name>
    <dbReference type="NCBI Taxonomy" id="89957"/>
    <lineage>
        <taxon>Eukaryota</taxon>
        <taxon>Sar</taxon>
        <taxon>Alveolata</taxon>
        <taxon>Dinophyceae</taxon>
        <taxon>Suessiales</taxon>
        <taxon>Suessiaceae</taxon>
        <taxon>Polarella</taxon>
    </lineage>
</organism>
<evidence type="ECO:0000256" key="1">
    <source>
        <dbReference type="ARBA" id="ARBA00005640"/>
    </source>
</evidence>
<dbReference type="GO" id="GO:0022625">
    <property type="term" value="C:cytosolic large ribosomal subunit"/>
    <property type="evidence" value="ECO:0007669"/>
    <property type="project" value="TreeGrafter"/>
</dbReference>
<dbReference type="EMBL" id="CAJNNV010000461">
    <property type="protein sequence ID" value="CAE8582702.1"/>
    <property type="molecule type" value="Genomic_DNA"/>
</dbReference>
<evidence type="ECO:0000256" key="2">
    <source>
        <dbReference type="ARBA" id="ARBA00022980"/>
    </source>
</evidence>
<keyword evidence="5" id="KW-1185">Reference proteome</keyword>
<comment type="caution">
    <text evidence="4">The sequence shown here is derived from an EMBL/GenBank/DDBJ whole genome shotgun (WGS) entry which is preliminary data.</text>
</comment>
<dbReference type="OrthoDB" id="10264538at2759"/>
<keyword evidence="3" id="KW-0687">Ribonucleoprotein</keyword>
<protein>
    <recommendedName>
        <fullName evidence="6">60S ribosomal protein L13</fullName>
    </recommendedName>
</protein>
<dbReference type="GO" id="GO:0003723">
    <property type="term" value="F:RNA binding"/>
    <property type="evidence" value="ECO:0007669"/>
    <property type="project" value="TreeGrafter"/>
</dbReference>
<dbReference type="Pfam" id="PF01294">
    <property type="entry name" value="Ribosomal_L13e"/>
    <property type="match status" value="1"/>
</dbReference>
<reference evidence="4" key="1">
    <citation type="submission" date="2021-02" db="EMBL/GenBank/DDBJ databases">
        <authorList>
            <person name="Dougan E. K."/>
            <person name="Rhodes N."/>
            <person name="Thang M."/>
            <person name="Chan C."/>
        </authorList>
    </citation>
    <scope>NUCLEOTIDE SEQUENCE</scope>
</reference>
<evidence type="ECO:0000313" key="5">
    <source>
        <dbReference type="Proteomes" id="UP000654075"/>
    </source>
</evidence>
<dbReference type="PANTHER" id="PTHR11722:SF0">
    <property type="entry name" value="LARGE RIBOSOMAL SUBUNIT PROTEIN EL13"/>
    <property type="match status" value="1"/>
</dbReference>
<sequence length="118" mass="13046">MSCSHCSSDTTSLTESLQGNVQRLRLHLSKLLLFPKKSGKRGVKKGDTPVSELQNVAQNTLREIIPMPKPELRIKARAIPKVETEKSAYKTLEKARTDKKYLGAKVKKAKAASGKAEE</sequence>
<evidence type="ECO:0000256" key="3">
    <source>
        <dbReference type="ARBA" id="ARBA00023274"/>
    </source>
</evidence>
<dbReference type="Proteomes" id="UP000654075">
    <property type="component" value="Unassembled WGS sequence"/>
</dbReference>
<dbReference type="PANTHER" id="PTHR11722">
    <property type="entry name" value="60S RIBOSOMAL PROTEIN L13"/>
    <property type="match status" value="1"/>
</dbReference>
<comment type="similarity">
    <text evidence="1">Belongs to the eukaryotic ribosomal protein eL13 family.</text>
</comment>
<proteinExistence type="inferred from homology"/>
<dbReference type="InterPro" id="IPR001380">
    <property type="entry name" value="Ribosomal_eL13"/>
</dbReference>
<dbReference type="GO" id="GO:0006412">
    <property type="term" value="P:translation"/>
    <property type="evidence" value="ECO:0007669"/>
    <property type="project" value="InterPro"/>
</dbReference>
<keyword evidence="2" id="KW-0689">Ribosomal protein</keyword>
<dbReference type="Gene3D" id="1.20.5.110">
    <property type="match status" value="1"/>
</dbReference>
<gene>
    <name evidence="4" type="ORF">PGLA1383_LOCUS1695</name>
</gene>
<name>A0A813DA31_POLGL</name>
<dbReference type="GO" id="GO:0003735">
    <property type="term" value="F:structural constituent of ribosome"/>
    <property type="evidence" value="ECO:0007669"/>
    <property type="project" value="InterPro"/>
</dbReference>
<dbReference type="AlphaFoldDB" id="A0A813DA31"/>
<accession>A0A813DA31</accession>
<evidence type="ECO:0008006" key="6">
    <source>
        <dbReference type="Google" id="ProtNLM"/>
    </source>
</evidence>
<evidence type="ECO:0000313" key="4">
    <source>
        <dbReference type="EMBL" id="CAE8582702.1"/>
    </source>
</evidence>